<dbReference type="InterPro" id="IPR019956">
    <property type="entry name" value="Ubiquitin_dom"/>
</dbReference>
<dbReference type="SUPFAM" id="SSF54236">
    <property type="entry name" value="Ubiquitin-like"/>
    <property type="match status" value="1"/>
</dbReference>
<dbReference type="SUPFAM" id="SSF54928">
    <property type="entry name" value="RNA-binding domain, RBD"/>
    <property type="match status" value="2"/>
</dbReference>
<dbReference type="SMART" id="SM00360">
    <property type="entry name" value="RRM"/>
    <property type="match status" value="2"/>
</dbReference>
<feature type="region of interest" description="Disordered" evidence="3">
    <location>
        <begin position="89"/>
        <end position="214"/>
    </location>
</feature>
<dbReference type="InterPro" id="IPR000504">
    <property type="entry name" value="RRM_dom"/>
</dbReference>
<feature type="domain" description="RRM" evidence="5">
    <location>
        <begin position="314"/>
        <end position="392"/>
    </location>
</feature>
<feature type="compositionally biased region" description="Basic and acidic residues" evidence="3">
    <location>
        <begin position="138"/>
        <end position="148"/>
    </location>
</feature>
<dbReference type="PROSITE" id="PS50053">
    <property type="entry name" value="UBIQUITIN_2"/>
    <property type="match status" value="1"/>
</dbReference>
<dbReference type="EMBL" id="LNIX01000012">
    <property type="protein sequence ID" value="OXA47890.1"/>
    <property type="molecule type" value="Genomic_DNA"/>
</dbReference>
<gene>
    <name evidence="6" type="ORF">Fcan01_17324</name>
</gene>
<dbReference type="FunFam" id="3.10.20.90:FF:000160">
    <property type="entry name" value="Polyubiquitin-C"/>
    <property type="match status" value="1"/>
</dbReference>
<keyword evidence="7" id="KW-1185">Reference proteome</keyword>
<evidence type="ECO:0000256" key="3">
    <source>
        <dbReference type="SAM" id="MobiDB-lite"/>
    </source>
</evidence>
<evidence type="ECO:0000256" key="2">
    <source>
        <dbReference type="PROSITE-ProRule" id="PRU00176"/>
    </source>
</evidence>
<name>A0A226DS50_FOLCA</name>
<evidence type="ECO:0000313" key="6">
    <source>
        <dbReference type="EMBL" id="OXA47890.1"/>
    </source>
</evidence>
<dbReference type="NCBIfam" id="TIGR01622">
    <property type="entry name" value="SF-CC1"/>
    <property type="match status" value="1"/>
</dbReference>
<feature type="compositionally biased region" description="Low complexity" evidence="3">
    <location>
        <begin position="149"/>
        <end position="168"/>
    </location>
</feature>
<sequence length="466" mass="52619">MQIFVKTLMGKTVTLEVESRDTIENVKTKIQDKVATRPDQQRLIFAGKQLEEGRTLSDYEIKKESTLDVILLLGGGGKIVYITNYVDRRGRSSSASSSSPERRRSSDKGKSSKKSSRRSPSQSSRRRSSSREKKSHRSDRNRSKDRSSGRASSKSPPSRNRSRSPTSRSSRRVRSRSESPARGRGSRQGGRSRSRSPGSPLRLRDNEPLTPEERDARTVFCMQLSQRVRARDLEDFFSSVGKVRDVRMITSNKTRRFKGIAYVEFKDISSVALALGLGGKKLLDIPIIVKPSQAEKKRLGQVAEAAPAQSHDPMKLYVGSLHFNITEEMLRGIFEPSGRIKEISLMKDHKTGRSKGFGFITFHKAEDAKRSLEHLDGYRVAGRPIRVTYWENKAETGHHRSSLPRRNPRPALLPTPAQPSARQQRATPCTEEVVHLHVPPNPAQIQMDRDMLIAHQLDLVSKYFNR</sequence>
<dbReference type="PROSITE" id="PS50102">
    <property type="entry name" value="RRM"/>
    <property type="match status" value="2"/>
</dbReference>
<feature type="compositionally biased region" description="Basic and acidic residues" evidence="3">
    <location>
        <begin position="100"/>
        <end position="110"/>
    </location>
</feature>
<organism evidence="6 7">
    <name type="scientific">Folsomia candida</name>
    <name type="common">Springtail</name>
    <dbReference type="NCBI Taxonomy" id="158441"/>
    <lineage>
        <taxon>Eukaryota</taxon>
        <taxon>Metazoa</taxon>
        <taxon>Ecdysozoa</taxon>
        <taxon>Arthropoda</taxon>
        <taxon>Hexapoda</taxon>
        <taxon>Collembola</taxon>
        <taxon>Entomobryomorpha</taxon>
        <taxon>Isotomoidea</taxon>
        <taxon>Isotomidae</taxon>
        <taxon>Proisotominae</taxon>
        <taxon>Folsomia</taxon>
    </lineage>
</organism>
<feature type="compositionally biased region" description="Polar residues" evidence="3">
    <location>
        <begin position="418"/>
        <end position="427"/>
    </location>
</feature>
<dbReference type="OrthoDB" id="8123449at2759"/>
<evidence type="ECO:0000259" key="5">
    <source>
        <dbReference type="PROSITE" id="PS50102"/>
    </source>
</evidence>
<dbReference type="InterPro" id="IPR029071">
    <property type="entry name" value="Ubiquitin-like_domsf"/>
</dbReference>
<dbReference type="InterPro" id="IPR000626">
    <property type="entry name" value="Ubiquitin-like_dom"/>
</dbReference>
<evidence type="ECO:0000313" key="7">
    <source>
        <dbReference type="Proteomes" id="UP000198287"/>
    </source>
</evidence>
<dbReference type="Gene3D" id="3.30.70.330">
    <property type="match status" value="2"/>
</dbReference>
<feature type="compositionally biased region" description="Low complexity" evidence="3">
    <location>
        <begin position="182"/>
        <end position="201"/>
    </location>
</feature>
<accession>A0A226DS50</accession>
<dbReference type="CDD" id="cd12283">
    <property type="entry name" value="RRM1_RBM39_like"/>
    <property type="match status" value="1"/>
</dbReference>
<dbReference type="InterPro" id="IPR006509">
    <property type="entry name" value="RBM39_SF"/>
</dbReference>
<dbReference type="Pfam" id="PF00076">
    <property type="entry name" value="RRM_1"/>
    <property type="match status" value="2"/>
</dbReference>
<dbReference type="PANTHER" id="PTHR48036">
    <property type="entry name" value="SPLICING FACTOR (PAD-1), PUTATIVE (AFU_ORTHOLOGUE AFUA_1G15810)-RELATED"/>
    <property type="match status" value="1"/>
</dbReference>
<evidence type="ECO:0000256" key="1">
    <source>
        <dbReference type="ARBA" id="ARBA00022884"/>
    </source>
</evidence>
<feature type="region of interest" description="Disordered" evidence="3">
    <location>
        <begin position="393"/>
        <end position="427"/>
    </location>
</feature>
<dbReference type="GO" id="GO:0005634">
    <property type="term" value="C:nucleus"/>
    <property type="evidence" value="ECO:0007669"/>
    <property type="project" value="InterPro"/>
</dbReference>
<dbReference type="PRINTS" id="PR00348">
    <property type="entry name" value="UBIQUITIN"/>
</dbReference>
<dbReference type="Proteomes" id="UP000198287">
    <property type="component" value="Unassembled WGS sequence"/>
</dbReference>
<dbReference type="AlphaFoldDB" id="A0A226DS50"/>
<feature type="domain" description="Ubiquitin-like" evidence="4">
    <location>
        <begin position="1"/>
        <end position="76"/>
    </location>
</feature>
<dbReference type="GO" id="GO:0006397">
    <property type="term" value="P:mRNA processing"/>
    <property type="evidence" value="ECO:0007669"/>
    <property type="project" value="InterPro"/>
</dbReference>
<dbReference type="GO" id="GO:0003723">
    <property type="term" value="F:RNA binding"/>
    <property type="evidence" value="ECO:0007669"/>
    <property type="project" value="UniProtKB-UniRule"/>
</dbReference>
<dbReference type="STRING" id="158441.A0A226DS50"/>
<feature type="compositionally biased region" description="Basic residues" evidence="3">
    <location>
        <begin position="399"/>
        <end position="408"/>
    </location>
</feature>
<dbReference type="Pfam" id="PF00240">
    <property type="entry name" value="ubiquitin"/>
    <property type="match status" value="1"/>
</dbReference>
<dbReference type="InterPro" id="IPR035979">
    <property type="entry name" value="RBD_domain_sf"/>
</dbReference>
<feature type="compositionally biased region" description="Basic and acidic residues" evidence="3">
    <location>
        <begin position="202"/>
        <end position="214"/>
    </location>
</feature>
<comment type="caution">
    <text evidence="6">The sequence shown here is derived from an EMBL/GenBank/DDBJ whole genome shotgun (WGS) entry which is preliminary data.</text>
</comment>
<reference evidence="6 7" key="1">
    <citation type="submission" date="2015-12" db="EMBL/GenBank/DDBJ databases">
        <title>The genome of Folsomia candida.</title>
        <authorList>
            <person name="Faddeeva A."/>
            <person name="Derks M.F."/>
            <person name="Anvar Y."/>
            <person name="Smit S."/>
            <person name="Van Straalen N."/>
            <person name="Roelofs D."/>
        </authorList>
    </citation>
    <scope>NUCLEOTIDE SEQUENCE [LARGE SCALE GENOMIC DNA]</scope>
    <source>
        <strain evidence="6 7">VU population</strain>
        <tissue evidence="6">Whole body</tissue>
    </source>
</reference>
<feature type="compositionally biased region" description="Basic residues" evidence="3">
    <location>
        <begin position="124"/>
        <end position="137"/>
    </location>
</feature>
<keyword evidence="1 2" id="KW-0694">RNA-binding</keyword>
<dbReference type="SMART" id="SM00213">
    <property type="entry name" value="UBQ"/>
    <property type="match status" value="1"/>
</dbReference>
<dbReference type="InterPro" id="IPR012677">
    <property type="entry name" value="Nucleotide-bd_a/b_plait_sf"/>
</dbReference>
<feature type="domain" description="RRM" evidence="5">
    <location>
        <begin position="217"/>
        <end position="294"/>
    </location>
</feature>
<proteinExistence type="predicted"/>
<evidence type="ECO:0000259" key="4">
    <source>
        <dbReference type="PROSITE" id="PS50053"/>
    </source>
</evidence>
<protein>
    <submittedName>
        <fullName evidence="6">Putative RNA-binding protein 23</fullName>
    </submittedName>
</protein>
<dbReference type="Gene3D" id="3.10.20.90">
    <property type="entry name" value="Phosphatidylinositol 3-kinase Catalytic Subunit, Chain A, domain 1"/>
    <property type="match status" value="1"/>
</dbReference>
<dbReference type="CDD" id="cd12284">
    <property type="entry name" value="RRM2_RBM23_RBM39"/>
    <property type="match status" value="1"/>
</dbReference>